<proteinExistence type="predicted"/>
<protein>
    <submittedName>
        <fullName evidence="1">Uncharacterized protein</fullName>
    </submittedName>
</protein>
<dbReference type="AlphaFoldDB" id="A0A182V9T4"/>
<dbReference type="EnsemblMetazoa" id="AMEM011295-RA">
    <property type="protein sequence ID" value="AMEM011295-PA"/>
    <property type="gene ID" value="AMEM011295"/>
</dbReference>
<name>A0A182V9T4_ANOME</name>
<reference evidence="1" key="1">
    <citation type="submission" date="2020-05" db="UniProtKB">
        <authorList>
            <consortium name="EnsemblMetazoa"/>
        </authorList>
    </citation>
    <scope>IDENTIFICATION</scope>
    <source>
        <strain evidence="1">MAF</strain>
    </source>
</reference>
<evidence type="ECO:0000313" key="1">
    <source>
        <dbReference type="EnsemblMetazoa" id="AMEM011295-PA"/>
    </source>
</evidence>
<keyword evidence="2" id="KW-1185">Reference proteome</keyword>
<evidence type="ECO:0000313" key="2">
    <source>
        <dbReference type="Proteomes" id="UP000075903"/>
    </source>
</evidence>
<accession>A0A182V9T4</accession>
<dbReference type="VEuPathDB" id="VectorBase:AMEM21_010013"/>
<organism evidence="1 2">
    <name type="scientific">Anopheles merus</name>
    <name type="common">Mosquito</name>
    <dbReference type="NCBI Taxonomy" id="30066"/>
    <lineage>
        <taxon>Eukaryota</taxon>
        <taxon>Metazoa</taxon>
        <taxon>Ecdysozoa</taxon>
        <taxon>Arthropoda</taxon>
        <taxon>Hexapoda</taxon>
        <taxon>Insecta</taxon>
        <taxon>Pterygota</taxon>
        <taxon>Neoptera</taxon>
        <taxon>Endopterygota</taxon>
        <taxon>Diptera</taxon>
        <taxon>Nematocera</taxon>
        <taxon>Culicoidea</taxon>
        <taxon>Culicidae</taxon>
        <taxon>Anophelinae</taxon>
        <taxon>Anopheles</taxon>
    </lineage>
</organism>
<sequence>MVSANGYVKMAKKGTIFMVVCIGLVATVQSVASLTQERRNLASEACTDDVGERQYYSDRRIDRLDQDQEQRLLLFNRVDRQGVEEAAEGRRMKVDHRGFERFVDATRREELSNREATDRVLVGRERREEGVTVTRREAERRENRLDERWMDNGRNAVRISETTIVMNDENNRNFVKIVVKIAMNSGARIVVKIG</sequence>
<dbReference type="VEuPathDB" id="VectorBase:AMEM011295"/>
<dbReference type="Proteomes" id="UP000075903">
    <property type="component" value="Unassembled WGS sequence"/>
</dbReference>